<dbReference type="Proteomes" id="UP000885690">
    <property type="component" value="Unassembled WGS sequence"/>
</dbReference>
<dbReference type="GO" id="GO:0016787">
    <property type="term" value="F:hydrolase activity"/>
    <property type="evidence" value="ECO:0007669"/>
    <property type="project" value="UniProtKB-KW"/>
</dbReference>
<dbReference type="PANTHER" id="PTHR11203">
    <property type="entry name" value="CLEAVAGE AND POLYADENYLATION SPECIFICITY FACTOR FAMILY MEMBER"/>
    <property type="match status" value="1"/>
</dbReference>
<proteinExistence type="predicted"/>
<comment type="caution">
    <text evidence="3">The sequence shown here is derived from an EMBL/GenBank/DDBJ whole genome shotgun (WGS) entry which is preliminary data.</text>
</comment>
<feature type="domain" description="Beta-Casp" evidence="2">
    <location>
        <begin position="67"/>
        <end position="191"/>
    </location>
</feature>
<dbReference type="Pfam" id="PF10996">
    <property type="entry name" value="Beta-Casp"/>
    <property type="match status" value="1"/>
</dbReference>
<accession>A0A7C0Y7F0</accession>
<name>A0A7C0Y7F0_9BACT</name>
<dbReference type="InterPro" id="IPR050698">
    <property type="entry name" value="MBL"/>
</dbReference>
<dbReference type="SMART" id="SM01027">
    <property type="entry name" value="Beta-Casp"/>
    <property type="match status" value="1"/>
</dbReference>
<reference evidence="3" key="1">
    <citation type="journal article" date="2020" name="mSystems">
        <title>Genome- and Community-Level Interaction Insights into Carbon Utilization and Element Cycling Functions of Hydrothermarchaeota in Hydrothermal Sediment.</title>
        <authorList>
            <person name="Zhou Z."/>
            <person name="Liu Y."/>
            <person name="Xu W."/>
            <person name="Pan J."/>
            <person name="Luo Z.H."/>
            <person name="Li M."/>
        </authorList>
    </citation>
    <scope>NUCLEOTIDE SEQUENCE [LARGE SCALE GENOMIC DNA]</scope>
    <source>
        <strain evidence="3">HyVt-115</strain>
    </source>
</reference>
<dbReference type="EMBL" id="DQWS01000002">
    <property type="protein sequence ID" value="HDD52449.1"/>
    <property type="molecule type" value="Genomic_DNA"/>
</dbReference>
<protein>
    <submittedName>
        <fullName evidence="3">MBL fold metallo-hydrolase</fullName>
    </submittedName>
</protein>
<dbReference type="InterPro" id="IPR011108">
    <property type="entry name" value="RMMBL"/>
</dbReference>
<dbReference type="InterPro" id="IPR022712">
    <property type="entry name" value="Beta_Casp"/>
</dbReference>
<dbReference type="Pfam" id="PF07521">
    <property type="entry name" value="RMMBL"/>
    <property type="match status" value="1"/>
</dbReference>
<dbReference type="Gene3D" id="3.40.50.10890">
    <property type="match status" value="1"/>
</dbReference>
<keyword evidence="1" id="KW-0378">Hydrolase</keyword>
<dbReference type="GO" id="GO:0004521">
    <property type="term" value="F:RNA endonuclease activity"/>
    <property type="evidence" value="ECO:0007669"/>
    <property type="project" value="TreeGrafter"/>
</dbReference>
<evidence type="ECO:0000256" key="1">
    <source>
        <dbReference type="ARBA" id="ARBA00022801"/>
    </source>
</evidence>
<sequence>DLGRYHSLILKNPTPIDNAHVLLVESTYGNRLHKSLEASEEELVEIIKQAHREKGKVLIPSFAVGRTQEVLYILNKAYNEGRIPHISVYLDSPLAIAATEIFQHHPECFDKETLDLMKTDPYPFSFPGLKMVRSAEESRVLNSIEEGVIIAGSGMCTGGRIKHHLKHNLWKSNTHIIFVGFQTKGTLGRRLVDGAPKVKIYGEEIEVRAQIHTLGGFSAHADQEELLYWLNQFENPPLITFVVHGEEENSLIFSQKIQNTLGWKTHLPALGESVDLSPQAIGPFHPPKLEVPIPKDLGEEFQELEGILGHLQDKVEKWRQHPYQPTLRERMARLIRLLKRVEKELEEK</sequence>
<dbReference type="InterPro" id="IPR036866">
    <property type="entry name" value="RibonucZ/Hydroxyglut_hydro"/>
</dbReference>
<organism evidence="3">
    <name type="scientific">Thermosulfidibacter takaii</name>
    <dbReference type="NCBI Taxonomy" id="412593"/>
    <lineage>
        <taxon>Bacteria</taxon>
        <taxon>Pseudomonadati</taxon>
        <taxon>Thermosulfidibacterota</taxon>
        <taxon>Thermosulfidibacteria</taxon>
        <taxon>Thermosulfidibacterales</taxon>
        <taxon>Thermosulfidibacteraceae</taxon>
    </lineage>
</organism>
<evidence type="ECO:0000259" key="2">
    <source>
        <dbReference type="SMART" id="SM01027"/>
    </source>
</evidence>
<dbReference type="AlphaFoldDB" id="A0A7C0Y7F0"/>
<feature type="non-terminal residue" evidence="3">
    <location>
        <position position="1"/>
    </location>
</feature>
<evidence type="ECO:0000313" key="3">
    <source>
        <dbReference type="EMBL" id="HDD52449.1"/>
    </source>
</evidence>
<dbReference type="SUPFAM" id="SSF56281">
    <property type="entry name" value="Metallo-hydrolase/oxidoreductase"/>
    <property type="match status" value="1"/>
</dbReference>
<gene>
    <name evidence="3" type="ORF">ENF32_00050</name>
</gene>
<dbReference type="PANTHER" id="PTHR11203:SF37">
    <property type="entry name" value="INTEGRATOR COMPLEX SUBUNIT 11"/>
    <property type="match status" value="1"/>
</dbReference>